<feature type="compositionally biased region" description="Pro residues" evidence="1">
    <location>
        <begin position="184"/>
        <end position="200"/>
    </location>
</feature>
<dbReference type="Proteomes" id="UP000199441">
    <property type="component" value="Unassembled WGS sequence"/>
</dbReference>
<keyword evidence="4" id="KW-1185">Reference proteome</keyword>
<feature type="transmembrane region" description="Helical" evidence="2">
    <location>
        <begin position="17"/>
        <end position="38"/>
    </location>
</feature>
<evidence type="ECO:0000256" key="2">
    <source>
        <dbReference type="SAM" id="Phobius"/>
    </source>
</evidence>
<dbReference type="RefSeq" id="WP_089948906.1">
    <property type="nucleotide sequence ID" value="NZ_FNOI01000010.1"/>
</dbReference>
<sequence length="441" mass="45531">MSNTNTNLWESHDANPMLWMATAAIALVAHLAALQVGITAYQSHAAKTAEAPQETKIFAAALQLAGAEVTPPPQLVDTPAPVDAAPVVEPPEPAPQVLTPAVAAPVVADLVSSAAPIAAQAPTLAPVATPSAPQTSPPPQPGVAPVAAAPLRAATVAKAVTADNDETLEVAVLDAPSVIGTEPAPIPVPDPAPVPNPAPLPDLAKSLPPPPSDITEDQSGVASANAPAQSAEQAQETYDTVLDFLRGFDGGPCFAALPVLAEDGAFRFETFAQSDADLARFRQALELETGTLPGTVMKPVSDAQCQALPFVTAAARYPEFQLYFDIAARDIPSGDLLSGKLGNTSGGFVSLLLIDDEGVVQDLGSFLKFRAGYAGFDIPMTLKGSPVKTQQLLMALSTRARLKTLKSLSGQPAKDFFKRLSVEILLQGGGEDVALVAFSVR</sequence>
<keyword evidence="2" id="KW-1133">Transmembrane helix</keyword>
<feature type="region of interest" description="Disordered" evidence="1">
    <location>
        <begin position="182"/>
        <end position="233"/>
    </location>
</feature>
<accession>A0A1H3DAS8</accession>
<dbReference type="AlphaFoldDB" id="A0A1H3DAS8"/>
<evidence type="ECO:0000256" key="1">
    <source>
        <dbReference type="SAM" id="MobiDB-lite"/>
    </source>
</evidence>
<protein>
    <submittedName>
        <fullName evidence="3">Uncharacterized protein</fullName>
    </submittedName>
</protein>
<gene>
    <name evidence="3" type="ORF">SAMN04488001_0085</name>
</gene>
<proteinExistence type="predicted"/>
<keyword evidence="2" id="KW-0812">Transmembrane</keyword>
<evidence type="ECO:0000313" key="4">
    <source>
        <dbReference type="Proteomes" id="UP000199441"/>
    </source>
</evidence>
<feature type="compositionally biased region" description="Polar residues" evidence="1">
    <location>
        <begin position="217"/>
        <end position="233"/>
    </location>
</feature>
<reference evidence="4" key="1">
    <citation type="submission" date="2016-10" db="EMBL/GenBank/DDBJ databases">
        <authorList>
            <person name="Varghese N."/>
            <person name="Submissions S."/>
        </authorList>
    </citation>
    <scope>NUCLEOTIDE SEQUENCE [LARGE SCALE GENOMIC DNA]</scope>
    <source>
        <strain evidence="4">DSM 26922</strain>
    </source>
</reference>
<keyword evidence="2" id="KW-0472">Membrane</keyword>
<dbReference type="OrthoDB" id="7864706at2"/>
<evidence type="ECO:0000313" key="3">
    <source>
        <dbReference type="EMBL" id="SDX63466.1"/>
    </source>
</evidence>
<name>A0A1H3DAS8_9RHOB</name>
<dbReference type="EMBL" id="FNOI01000010">
    <property type="protein sequence ID" value="SDX63466.1"/>
    <property type="molecule type" value="Genomic_DNA"/>
</dbReference>
<organism evidence="3 4">
    <name type="scientific">Litoreibacter albidus</name>
    <dbReference type="NCBI Taxonomy" id="670155"/>
    <lineage>
        <taxon>Bacteria</taxon>
        <taxon>Pseudomonadati</taxon>
        <taxon>Pseudomonadota</taxon>
        <taxon>Alphaproteobacteria</taxon>
        <taxon>Rhodobacterales</taxon>
        <taxon>Roseobacteraceae</taxon>
        <taxon>Litoreibacter</taxon>
    </lineage>
</organism>
<dbReference type="STRING" id="670155.SAMN04488001_0085"/>